<dbReference type="EMBL" id="JACHVP010000001">
    <property type="protein sequence ID" value="MBB2967198.1"/>
    <property type="molecule type" value="Genomic_DNA"/>
</dbReference>
<feature type="transmembrane region" description="Helical" evidence="7">
    <location>
        <begin position="78"/>
        <end position="104"/>
    </location>
</feature>
<dbReference type="InterPro" id="IPR038468">
    <property type="entry name" value="MmpS_C"/>
</dbReference>
<evidence type="ECO:0000256" key="2">
    <source>
        <dbReference type="ARBA" id="ARBA00007531"/>
    </source>
</evidence>
<comment type="subcellular location">
    <subcellularLocation>
        <location evidence="1">Cell membrane</location>
    </subcellularLocation>
</comment>
<proteinExistence type="inferred from homology"/>
<feature type="transmembrane region" description="Helical" evidence="7">
    <location>
        <begin position="49"/>
        <end position="66"/>
    </location>
</feature>
<name>A0A7W4UVY0_LEIAQ</name>
<gene>
    <name evidence="8" type="ORF">FHX33_001930</name>
</gene>
<organism evidence="8 9">
    <name type="scientific">Leifsonia aquatica</name>
    <name type="common">Corynebacterium aquaticum</name>
    <dbReference type="NCBI Taxonomy" id="144185"/>
    <lineage>
        <taxon>Bacteria</taxon>
        <taxon>Bacillati</taxon>
        <taxon>Actinomycetota</taxon>
        <taxon>Actinomycetes</taxon>
        <taxon>Micrococcales</taxon>
        <taxon>Microbacteriaceae</taxon>
        <taxon>Leifsonia</taxon>
    </lineage>
</organism>
<evidence type="ECO:0000256" key="4">
    <source>
        <dbReference type="ARBA" id="ARBA00022692"/>
    </source>
</evidence>
<evidence type="ECO:0008006" key="10">
    <source>
        <dbReference type="Google" id="ProtNLM"/>
    </source>
</evidence>
<keyword evidence="3" id="KW-1003">Cell membrane</keyword>
<dbReference type="Pfam" id="PF05423">
    <property type="entry name" value="Mycobact_memb"/>
    <property type="match status" value="1"/>
</dbReference>
<comment type="caution">
    <text evidence="8">The sequence shown here is derived from an EMBL/GenBank/DDBJ whole genome shotgun (WGS) entry which is preliminary data.</text>
</comment>
<dbReference type="Gene3D" id="2.60.40.2880">
    <property type="entry name" value="MmpS1-5, C-terminal soluble domain"/>
    <property type="match status" value="1"/>
</dbReference>
<evidence type="ECO:0000256" key="3">
    <source>
        <dbReference type="ARBA" id="ARBA00022475"/>
    </source>
</evidence>
<feature type="transmembrane region" description="Helical" evidence="7">
    <location>
        <begin position="25"/>
        <end position="43"/>
    </location>
</feature>
<dbReference type="InterPro" id="IPR008693">
    <property type="entry name" value="MmpS"/>
</dbReference>
<accession>A0A7W4UVY0</accession>
<evidence type="ECO:0000256" key="1">
    <source>
        <dbReference type="ARBA" id="ARBA00004236"/>
    </source>
</evidence>
<comment type="similarity">
    <text evidence="2">Belongs to the MmpS family.</text>
</comment>
<evidence type="ECO:0000256" key="6">
    <source>
        <dbReference type="ARBA" id="ARBA00023136"/>
    </source>
</evidence>
<evidence type="ECO:0000256" key="5">
    <source>
        <dbReference type="ARBA" id="ARBA00022989"/>
    </source>
</evidence>
<dbReference type="AlphaFoldDB" id="A0A7W4UVY0"/>
<keyword evidence="4 7" id="KW-0812">Transmembrane</keyword>
<protein>
    <recommendedName>
        <fullName evidence="10">DUF4190 domain-containing protein</fullName>
    </recommendedName>
</protein>
<dbReference type="Proteomes" id="UP000538196">
    <property type="component" value="Unassembled WGS sequence"/>
</dbReference>
<keyword evidence="9" id="KW-1185">Reference proteome</keyword>
<keyword evidence="5 7" id="KW-1133">Transmembrane helix</keyword>
<dbReference type="GO" id="GO:0005886">
    <property type="term" value="C:plasma membrane"/>
    <property type="evidence" value="ECO:0007669"/>
    <property type="project" value="UniProtKB-SubCell"/>
</dbReference>
<evidence type="ECO:0000256" key="7">
    <source>
        <dbReference type="SAM" id="Phobius"/>
    </source>
</evidence>
<reference evidence="8 9" key="1">
    <citation type="submission" date="2020-08" db="EMBL/GenBank/DDBJ databases">
        <title>Sequencing the genomes of 1000 actinobacteria strains.</title>
        <authorList>
            <person name="Klenk H.-P."/>
        </authorList>
    </citation>
    <scope>NUCLEOTIDE SEQUENCE [LARGE SCALE GENOMIC DNA]</scope>
    <source>
        <strain evidence="8 9">DSM 20146</strain>
    </source>
</reference>
<evidence type="ECO:0000313" key="8">
    <source>
        <dbReference type="EMBL" id="MBB2967198.1"/>
    </source>
</evidence>
<keyword evidence="6 7" id="KW-0472">Membrane</keyword>
<evidence type="ECO:0000313" key="9">
    <source>
        <dbReference type="Proteomes" id="UP000538196"/>
    </source>
</evidence>
<dbReference type="RefSeq" id="WP_021765684.1">
    <property type="nucleotide sequence ID" value="NZ_JACHVP010000001.1"/>
</dbReference>
<sequence>MSTIPPPPAPDQQYAAPAPEKSGNGLGIAALILGILALIGAFIPFLNYGAWVLGLIGLILGIVALVQKNKKKGTALTGTILSGVAIILSIILSIVYTAAFASAVNDSIKEQIKKDDVVASQPVEVVYEVTGTSTDSNITYSTYADGASKSETASAQALPWTKSITVKKGGTFDFSSFSVVATAGMDGGDLACKLTVAGKVVAEQSATGQYAVVSCLATGTDGE</sequence>